<dbReference type="HAMAP" id="MF_00461">
    <property type="entry name" value="RsxC_RnfC"/>
    <property type="match status" value="1"/>
</dbReference>
<feature type="binding site" evidence="8">
    <location>
        <position position="383"/>
    </location>
    <ligand>
        <name>[4Fe-4S] cluster</name>
        <dbReference type="ChEBI" id="CHEBI:49883"/>
        <label>2</label>
    </ligand>
</feature>
<dbReference type="SUPFAM" id="SSF142019">
    <property type="entry name" value="Nqo1 FMN-binding domain-like"/>
    <property type="match status" value="1"/>
</dbReference>
<organism evidence="10 11">
    <name type="scientific">Muribaculum gordoncarteri</name>
    <dbReference type="NCBI Taxonomy" id="2530390"/>
    <lineage>
        <taxon>Bacteria</taxon>
        <taxon>Pseudomonadati</taxon>
        <taxon>Bacteroidota</taxon>
        <taxon>Bacteroidia</taxon>
        <taxon>Bacteroidales</taxon>
        <taxon>Muribaculaceae</taxon>
        <taxon>Muribaculum</taxon>
    </lineage>
</organism>
<feature type="domain" description="4Fe-4S ferredoxin-type" evidence="9">
    <location>
        <begin position="402"/>
        <end position="432"/>
    </location>
</feature>
<dbReference type="PROSITE" id="PS00198">
    <property type="entry name" value="4FE4S_FER_1"/>
    <property type="match status" value="1"/>
</dbReference>
<dbReference type="InterPro" id="IPR017900">
    <property type="entry name" value="4Fe4S_Fe_S_CS"/>
</dbReference>
<dbReference type="EMBL" id="CP039393">
    <property type="protein sequence ID" value="QCD34925.1"/>
    <property type="molecule type" value="Genomic_DNA"/>
</dbReference>
<evidence type="ECO:0000256" key="8">
    <source>
        <dbReference type="HAMAP-Rule" id="MF_00461"/>
    </source>
</evidence>
<dbReference type="OrthoDB" id="9767754at2"/>
<dbReference type="GO" id="GO:0009055">
    <property type="term" value="F:electron transfer activity"/>
    <property type="evidence" value="ECO:0007669"/>
    <property type="project" value="InterPro"/>
</dbReference>
<feature type="binding site" evidence="8">
    <location>
        <position position="373"/>
    </location>
    <ligand>
        <name>[4Fe-4S] cluster</name>
        <dbReference type="ChEBI" id="CHEBI:49883"/>
        <label>1</label>
    </ligand>
</feature>
<evidence type="ECO:0000256" key="4">
    <source>
        <dbReference type="ARBA" id="ARBA00022737"/>
    </source>
</evidence>
<dbReference type="GO" id="GO:0005886">
    <property type="term" value="C:plasma membrane"/>
    <property type="evidence" value="ECO:0007669"/>
    <property type="project" value="UniProtKB-SubCell"/>
</dbReference>
<feature type="binding site" evidence="8">
    <location>
        <position position="379"/>
    </location>
    <ligand>
        <name>[4Fe-4S] cluster</name>
        <dbReference type="ChEBI" id="CHEBI:49883"/>
        <label>1</label>
    </ligand>
</feature>
<protein>
    <recommendedName>
        <fullName evidence="8">Ion-translocating oxidoreductase complex subunit C</fullName>
        <ecNumber evidence="8">7.-.-.-</ecNumber>
    </recommendedName>
    <alternativeName>
        <fullName evidence="8">Rnf electron transport complex subunit C</fullName>
    </alternativeName>
</protein>
<comment type="subcellular location">
    <subcellularLocation>
        <location evidence="8">Cell membrane</location>
        <topology evidence="8">Peripheral membrane protein</topology>
    </subcellularLocation>
</comment>
<evidence type="ECO:0000256" key="7">
    <source>
        <dbReference type="ARBA" id="ARBA00023014"/>
    </source>
</evidence>
<dbReference type="GO" id="GO:0022900">
    <property type="term" value="P:electron transport chain"/>
    <property type="evidence" value="ECO:0007669"/>
    <property type="project" value="UniProtKB-UniRule"/>
</dbReference>
<gene>
    <name evidence="10" type="primary">rsxC</name>
    <name evidence="8" type="synonym">rnfC</name>
    <name evidence="10" type="ORF">E7746_03030</name>
</gene>
<sequence>MLTFHKGGVHPPENKLTASMPIVPVELPREVTVTFSQHIGAMARCVLAKGDTVNRGDLVAEAVGFVSANVHTPISGTVTRVDKSKTAYGFTADTVTITATSEDHERDMKVIAAMSPVRSDSQIDALTPEEIVAIIDRAGIVGLGGATFPTKVKLAPPPGCHAEVLVINGVECEPYLTNDHALMLAHSREIVSGIRLLMRAAGVNRAIVGIENNKPDAIAAMRDASRDVDGVEVAALKVKYPQGGEKQLIEALLGKEVPSGALPVSTGTIVQNVATAYSVYEAVCYDKPLIDRIVTVTGPSVTHPGNYLVPIGMNIMSLIQVAGGVPADTGKIILGGPMMGRAVVTIDTPTVKGVSGVLMLPESQSRRGRVEPCIRCASCVSACPMGLEPYLMSTLSRLGRWDELEHNKVMNCIECGCCSYICPASRPLLDYIRLGKSKVGNLIRLRNKK</sequence>
<feature type="binding site" evidence="8">
    <location>
        <position position="422"/>
    </location>
    <ligand>
        <name>[4Fe-4S] cluster</name>
        <dbReference type="ChEBI" id="CHEBI:49883"/>
        <label>1</label>
    </ligand>
</feature>
<keyword evidence="8" id="KW-0472">Membrane</keyword>
<proteinExistence type="inferred from homology"/>
<dbReference type="PANTHER" id="PTHR43034:SF2">
    <property type="entry name" value="ION-TRANSLOCATING OXIDOREDUCTASE COMPLEX SUBUNIT C"/>
    <property type="match status" value="1"/>
</dbReference>
<feature type="binding site" evidence="8">
    <location>
        <position position="376"/>
    </location>
    <ligand>
        <name>[4Fe-4S] cluster</name>
        <dbReference type="ChEBI" id="CHEBI:49883"/>
        <label>1</label>
    </ligand>
</feature>
<reference evidence="10 11" key="1">
    <citation type="submission" date="2019-02" db="EMBL/GenBank/DDBJ databases">
        <title>Isolation and identification of novel species under the genus Muribaculum.</title>
        <authorList>
            <person name="Miyake S."/>
            <person name="Ding Y."/>
            <person name="Low A."/>
            <person name="Soh M."/>
            <person name="Seedorf H."/>
        </authorList>
    </citation>
    <scope>NUCLEOTIDE SEQUENCE [LARGE SCALE GENOMIC DNA]</scope>
    <source>
        <strain evidence="10 11">TLL-A4</strain>
    </source>
</reference>
<dbReference type="InterPro" id="IPR037225">
    <property type="entry name" value="Nuo51_FMN-bd_sf"/>
</dbReference>
<dbReference type="AlphaFoldDB" id="A0A4P7VMK8"/>
<dbReference type="KEGG" id="mgod:E7746_03030"/>
<evidence type="ECO:0000256" key="6">
    <source>
        <dbReference type="ARBA" id="ARBA00023004"/>
    </source>
</evidence>
<comment type="cofactor">
    <cofactor evidence="8">
        <name>[4Fe-4S] cluster</name>
        <dbReference type="ChEBI" id="CHEBI:49883"/>
    </cofactor>
    <text evidence="8">Binds 2 [4Fe-4S] clusters per subunit.</text>
</comment>
<dbReference type="InterPro" id="IPR026902">
    <property type="entry name" value="RnfC_N"/>
</dbReference>
<dbReference type="Pfam" id="PF13375">
    <property type="entry name" value="RnfC_N"/>
    <property type="match status" value="1"/>
</dbReference>
<dbReference type="InterPro" id="IPR019554">
    <property type="entry name" value="Soluble_ligand-bd"/>
</dbReference>
<evidence type="ECO:0000256" key="3">
    <source>
        <dbReference type="ARBA" id="ARBA00022723"/>
    </source>
</evidence>
<dbReference type="Pfam" id="PF10531">
    <property type="entry name" value="SLBB"/>
    <property type="match status" value="1"/>
</dbReference>
<dbReference type="NCBIfam" id="TIGR01945">
    <property type="entry name" value="rnfC"/>
    <property type="match status" value="1"/>
</dbReference>
<keyword evidence="6 8" id="KW-0408">Iron</keyword>
<evidence type="ECO:0000313" key="11">
    <source>
        <dbReference type="Proteomes" id="UP000297031"/>
    </source>
</evidence>
<dbReference type="PANTHER" id="PTHR43034">
    <property type="entry name" value="ION-TRANSLOCATING OXIDOREDUCTASE COMPLEX SUBUNIT C"/>
    <property type="match status" value="1"/>
</dbReference>
<dbReference type="InterPro" id="IPR010208">
    <property type="entry name" value="Ion_transpt_RnfC/RsxC"/>
</dbReference>
<keyword evidence="3 8" id="KW-0479">Metal-binding</keyword>
<keyword evidence="11" id="KW-1185">Reference proteome</keyword>
<dbReference type="Pfam" id="PF13237">
    <property type="entry name" value="Fer4_10"/>
    <property type="match status" value="1"/>
</dbReference>
<keyword evidence="8" id="KW-1278">Translocase</keyword>
<keyword evidence="7 8" id="KW-0411">Iron-sulfur</keyword>
<accession>A0A4P7VMK8</accession>
<dbReference type="SUPFAM" id="SSF46548">
    <property type="entry name" value="alpha-helical ferredoxin"/>
    <property type="match status" value="1"/>
</dbReference>
<dbReference type="Gene3D" id="3.30.70.20">
    <property type="match status" value="1"/>
</dbReference>
<dbReference type="InterPro" id="IPR017896">
    <property type="entry name" value="4Fe4S_Fe-S-bd"/>
</dbReference>
<comment type="subunit">
    <text evidence="8">The complex is composed of six subunits: RnfA, RnfB, RnfC, RnfD, RnfE and RnfG.</text>
</comment>
<keyword evidence="5 8" id="KW-0249">Electron transport</keyword>
<keyword evidence="8" id="KW-1003">Cell membrane</keyword>
<dbReference type="NCBIfam" id="NF003454">
    <property type="entry name" value="PRK05035.1"/>
    <property type="match status" value="1"/>
</dbReference>
<dbReference type="GO" id="GO:0051539">
    <property type="term" value="F:4 iron, 4 sulfur cluster binding"/>
    <property type="evidence" value="ECO:0007669"/>
    <property type="project" value="UniProtKB-KW"/>
</dbReference>
<dbReference type="Pfam" id="PF01512">
    <property type="entry name" value="Complex1_51K"/>
    <property type="match status" value="1"/>
</dbReference>
<dbReference type="GO" id="GO:0046872">
    <property type="term" value="F:metal ion binding"/>
    <property type="evidence" value="ECO:0007669"/>
    <property type="project" value="UniProtKB-KW"/>
</dbReference>
<evidence type="ECO:0000256" key="5">
    <source>
        <dbReference type="ARBA" id="ARBA00022982"/>
    </source>
</evidence>
<feature type="binding site" evidence="8">
    <location>
        <position position="412"/>
    </location>
    <ligand>
        <name>[4Fe-4S] cluster</name>
        <dbReference type="ChEBI" id="CHEBI:49883"/>
        <label>2</label>
    </ligand>
</feature>
<dbReference type="InterPro" id="IPR011538">
    <property type="entry name" value="Nuo51_FMN-bd"/>
</dbReference>
<name>A0A4P7VMK8_9BACT</name>
<evidence type="ECO:0000256" key="1">
    <source>
        <dbReference type="ARBA" id="ARBA00022448"/>
    </source>
</evidence>
<keyword evidence="1 8" id="KW-0813">Transport</keyword>
<feature type="binding site" evidence="8">
    <location>
        <position position="415"/>
    </location>
    <ligand>
        <name>[4Fe-4S] cluster</name>
        <dbReference type="ChEBI" id="CHEBI:49883"/>
        <label>2</label>
    </ligand>
</feature>
<dbReference type="Proteomes" id="UP000297031">
    <property type="component" value="Chromosome"/>
</dbReference>
<comment type="function">
    <text evidence="8">Part of a membrane-bound complex that couples electron transfer with translocation of ions across the membrane.</text>
</comment>
<keyword evidence="2 8" id="KW-0004">4Fe-4S</keyword>
<dbReference type="RefSeq" id="WP_135947421.1">
    <property type="nucleotide sequence ID" value="NZ_CP039393.1"/>
</dbReference>
<keyword evidence="4 8" id="KW-0677">Repeat</keyword>
<comment type="similarity">
    <text evidence="8">Belongs to the 4Fe4S bacterial-type ferredoxin family. RnfC subfamily.</text>
</comment>
<feature type="binding site" evidence="8">
    <location>
        <position position="418"/>
    </location>
    <ligand>
        <name>[4Fe-4S] cluster</name>
        <dbReference type="ChEBI" id="CHEBI:49883"/>
        <label>2</label>
    </ligand>
</feature>
<evidence type="ECO:0000313" key="10">
    <source>
        <dbReference type="EMBL" id="QCD34925.1"/>
    </source>
</evidence>
<evidence type="ECO:0000256" key="2">
    <source>
        <dbReference type="ARBA" id="ARBA00022485"/>
    </source>
</evidence>
<dbReference type="PROSITE" id="PS51379">
    <property type="entry name" value="4FE4S_FER_2"/>
    <property type="match status" value="1"/>
</dbReference>
<dbReference type="EC" id="7.-.-.-" evidence="8"/>
<evidence type="ECO:0000259" key="9">
    <source>
        <dbReference type="PROSITE" id="PS51379"/>
    </source>
</evidence>
<dbReference type="Gene3D" id="3.40.50.11540">
    <property type="entry name" value="NADH-ubiquinone oxidoreductase 51kDa subunit"/>
    <property type="match status" value="1"/>
</dbReference>